<dbReference type="RefSeq" id="WP_143051163.1">
    <property type="nucleotide sequence ID" value="NZ_FNUJ01000021.1"/>
</dbReference>
<name>A0A1H5RJ60_9PSEU</name>
<reference evidence="2" key="1">
    <citation type="submission" date="2016-10" db="EMBL/GenBank/DDBJ databases">
        <authorList>
            <person name="Varghese N."/>
            <person name="Submissions S."/>
        </authorList>
    </citation>
    <scope>NUCLEOTIDE SEQUENCE [LARGE SCALE GENOMIC DNA]</scope>
    <source>
        <strain evidence="2">DSM 44654</strain>
    </source>
</reference>
<keyword evidence="2" id="KW-1185">Reference proteome</keyword>
<dbReference type="EMBL" id="FNUJ01000021">
    <property type="protein sequence ID" value="SEF38386.1"/>
    <property type="molecule type" value="Genomic_DNA"/>
</dbReference>
<dbReference type="Proteomes" id="UP000198878">
    <property type="component" value="Unassembled WGS sequence"/>
</dbReference>
<gene>
    <name evidence="1" type="ORF">SAMN05421837_12117</name>
</gene>
<organism evidence="1 2">
    <name type="scientific">Amycolatopsis pretoriensis</name>
    <dbReference type="NCBI Taxonomy" id="218821"/>
    <lineage>
        <taxon>Bacteria</taxon>
        <taxon>Bacillati</taxon>
        <taxon>Actinomycetota</taxon>
        <taxon>Actinomycetes</taxon>
        <taxon>Pseudonocardiales</taxon>
        <taxon>Pseudonocardiaceae</taxon>
        <taxon>Amycolatopsis</taxon>
    </lineage>
</organism>
<evidence type="ECO:0000313" key="2">
    <source>
        <dbReference type="Proteomes" id="UP000198878"/>
    </source>
</evidence>
<dbReference type="STRING" id="218821.SAMN05421837_12117"/>
<dbReference type="OrthoDB" id="9892054at2"/>
<accession>A0A1H5RJ60</accession>
<protein>
    <submittedName>
        <fullName evidence="1">Uncharacterized protein</fullName>
    </submittedName>
</protein>
<dbReference type="AlphaFoldDB" id="A0A1H5RJ60"/>
<evidence type="ECO:0000313" key="1">
    <source>
        <dbReference type="EMBL" id="SEF38386.1"/>
    </source>
</evidence>
<sequence>MRGHGWHGAPLIVPARTPAGSATQVSLGLIDTAGGLVRAIRVGGDGQPAILPRQAMAELVSHAQVMLDRDLPGDQR</sequence>
<proteinExistence type="predicted"/>